<reference evidence="4" key="1">
    <citation type="journal article" date="2019" name="Int. J. Syst. Evol. Microbiol.">
        <title>The Global Catalogue of Microorganisms (GCM) 10K type strain sequencing project: providing services to taxonomists for standard genome sequencing and annotation.</title>
        <authorList>
            <consortium name="The Broad Institute Genomics Platform"/>
            <consortium name="The Broad Institute Genome Sequencing Center for Infectious Disease"/>
            <person name="Wu L."/>
            <person name="Ma J."/>
        </authorList>
    </citation>
    <scope>NUCLEOTIDE SEQUENCE [LARGE SCALE GENOMIC DNA]</scope>
    <source>
        <strain evidence="4">CCUG 50213</strain>
    </source>
</reference>
<dbReference type="RefSeq" id="WP_343957837.1">
    <property type="nucleotide sequence ID" value="NZ_BAAAKZ010000002.1"/>
</dbReference>
<dbReference type="PANTHER" id="PTHR28152:SF1">
    <property type="entry name" value="HYDROXYACYL-THIOESTER DEHYDRATASE TYPE 2, MITOCHONDRIAL"/>
    <property type="match status" value="1"/>
</dbReference>
<feature type="region of interest" description="Disordered" evidence="1">
    <location>
        <begin position="156"/>
        <end position="176"/>
    </location>
</feature>
<dbReference type="InterPro" id="IPR039569">
    <property type="entry name" value="FAS1-like_DH_region"/>
</dbReference>
<proteinExistence type="predicted"/>
<dbReference type="InterPro" id="IPR052741">
    <property type="entry name" value="Mitochondrial_HTD2"/>
</dbReference>
<accession>A0ABW3TQH1</accession>
<feature type="domain" description="FAS1-like dehydratase" evidence="2">
    <location>
        <begin position="54"/>
        <end position="140"/>
    </location>
</feature>
<dbReference type="Proteomes" id="UP001597181">
    <property type="component" value="Unassembled WGS sequence"/>
</dbReference>
<evidence type="ECO:0000259" key="2">
    <source>
        <dbReference type="Pfam" id="PF13452"/>
    </source>
</evidence>
<protein>
    <submittedName>
        <fullName evidence="3">MaoC family dehydratase N-terminal domain-containing protein</fullName>
    </submittedName>
</protein>
<name>A0ABW3TQH1_9MICO</name>
<dbReference type="EMBL" id="JBHTLY010000002">
    <property type="protein sequence ID" value="MFD1201642.1"/>
    <property type="molecule type" value="Genomic_DNA"/>
</dbReference>
<evidence type="ECO:0000313" key="3">
    <source>
        <dbReference type="EMBL" id="MFD1201642.1"/>
    </source>
</evidence>
<dbReference type="InterPro" id="IPR029069">
    <property type="entry name" value="HotDog_dom_sf"/>
</dbReference>
<evidence type="ECO:0000313" key="4">
    <source>
        <dbReference type="Proteomes" id="UP001597181"/>
    </source>
</evidence>
<evidence type="ECO:0000256" key="1">
    <source>
        <dbReference type="SAM" id="MobiDB-lite"/>
    </source>
</evidence>
<comment type="caution">
    <text evidence="3">The sequence shown here is derived from an EMBL/GenBank/DDBJ whole genome shotgun (WGS) entry which is preliminary data.</text>
</comment>
<gene>
    <name evidence="3" type="ORF">ACFQ3U_07045</name>
</gene>
<keyword evidence="4" id="KW-1185">Reference proteome</keyword>
<dbReference type="SUPFAM" id="SSF54637">
    <property type="entry name" value="Thioesterase/thiol ester dehydrase-isomerase"/>
    <property type="match status" value="2"/>
</dbReference>
<dbReference type="Pfam" id="PF13452">
    <property type="entry name" value="FAS1_DH_region"/>
    <property type="match status" value="1"/>
</dbReference>
<dbReference type="Gene3D" id="3.10.129.10">
    <property type="entry name" value="Hotdog Thioesterase"/>
    <property type="match status" value="1"/>
</dbReference>
<sequence>MTEQHNTPDLSEWVGRFEVTRDVASRSAAIGLGAVLDRPLDPAAADTATLLPLGHWLQFTPTAPMSELGPDGHPQLGGFMPPLDLPRRMWAGSEVEFRAPIAVGQALERTTTIEAITPKHGSSGRLCFVVLRHEIAADGALAVVDRQTIVYREAVTQRGGSAAQPPRPDSPAPTGWEWARTHRPGETTLFRYSALTFNTHRIHYDHRYTTEVEGYPGLVVHGPLLATYIVDSFRDAHPGDTIAGFSFSARAPLFVGEQFHVVGRTLADGSEELAVINPDGGTSIAATITRA</sequence>
<organism evidence="3 4">
    <name type="scientific">Leucobacter albus</name>
    <dbReference type="NCBI Taxonomy" id="272210"/>
    <lineage>
        <taxon>Bacteria</taxon>
        <taxon>Bacillati</taxon>
        <taxon>Actinomycetota</taxon>
        <taxon>Actinomycetes</taxon>
        <taxon>Micrococcales</taxon>
        <taxon>Microbacteriaceae</taxon>
        <taxon>Leucobacter</taxon>
    </lineage>
</organism>
<dbReference type="PANTHER" id="PTHR28152">
    <property type="entry name" value="HYDROXYACYL-THIOESTER DEHYDRATASE TYPE 2, MITOCHONDRIAL"/>
    <property type="match status" value="1"/>
</dbReference>